<comment type="caution">
    <text evidence="1">The sequence shown here is derived from an EMBL/GenBank/DDBJ whole genome shotgun (WGS) entry which is preliminary data.</text>
</comment>
<dbReference type="AlphaFoldDB" id="C2MB85"/>
<keyword evidence="2" id="KW-1185">Reference proteome</keyword>
<protein>
    <submittedName>
        <fullName evidence="1">Uncharacterized protein</fullName>
    </submittedName>
</protein>
<accession>C2MB85</accession>
<dbReference type="EMBL" id="ACLR01000120">
    <property type="protein sequence ID" value="EEK17046.1"/>
    <property type="molecule type" value="Genomic_DNA"/>
</dbReference>
<proteinExistence type="predicted"/>
<sequence length="73" mass="8362">MLYPAELLDLCIPTLLTECIFVAGYRKLDAMFIRSKKTILTTLITATARQRYKKLSLLPKSRTMKVRARIVSS</sequence>
<reference evidence="1 2" key="1">
    <citation type="submission" date="2009-04" db="EMBL/GenBank/DDBJ databases">
        <authorList>
            <person name="Sebastian Y."/>
            <person name="Madupu R."/>
            <person name="Durkin A.S."/>
            <person name="Torralba M."/>
            <person name="Methe B."/>
            <person name="Sutton G.G."/>
            <person name="Strausberg R.L."/>
            <person name="Nelson K.E."/>
        </authorList>
    </citation>
    <scope>NUCLEOTIDE SEQUENCE [LARGE SCALE GENOMIC DNA]</scope>
    <source>
        <strain evidence="1 2">60-3</strain>
    </source>
</reference>
<evidence type="ECO:0000313" key="2">
    <source>
        <dbReference type="Proteomes" id="UP000003303"/>
    </source>
</evidence>
<dbReference type="Proteomes" id="UP000003303">
    <property type="component" value="Unassembled WGS sequence"/>
</dbReference>
<organism evidence="1 2">
    <name type="scientific">Porphyromonas uenonis 60-3</name>
    <dbReference type="NCBI Taxonomy" id="596327"/>
    <lineage>
        <taxon>Bacteria</taxon>
        <taxon>Pseudomonadati</taxon>
        <taxon>Bacteroidota</taxon>
        <taxon>Bacteroidia</taxon>
        <taxon>Bacteroidales</taxon>
        <taxon>Porphyromonadaceae</taxon>
        <taxon>Porphyromonas</taxon>
    </lineage>
</organism>
<name>C2MB85_9PORP</name>
<dbReference type="STRING" id="596327.PORUE0001_0061"/>
<evidence type="ECO:0000313" key="1">
    <source>
        <dbReference type="EMBL" id="EEK17046.1"/>
    </source>
</evidence>
<gene>
    <name evidence="1" type="ORF">PORUE0001_0061</name>
</gene>